<feature type="region of interest" description="Disordered" evidence="4">
    <location>
        <begin position="261"/>
        <end position="305"/>
    </location>
</feature>
<dbReference type="InterPro" id="IPR003593">
    <property type="entry name" value="AAA+_ATPase"/>
</dbReference>
<evidence type="ECO:0000313" key="7">
    <source>
        <dbReference type="Proteomes" id="UP001589858"/>
    </source>
</evidence>
<evidence type="ECO:0000256" key="2">
    <source>
        <dbReference type="ARBA" id="ARBA00022741"/>
    </source>
</evidence>
<feature type="compositionally biased region" description="Basic and acidic residues" evidence="4">
    <location>
        <begin position="294"/>
        <end position="303"/>
    </location>
</feature>
<evidence type="ECO:0000256" key="1">
    <source>
        <dbReference type="ARBA" id="ARBA00022737"/>
    </source>
</evidence>
<dbReference type="InterPro" id="IPR017871">
    <property type="entry name" value="ABC_transporter-like_CS"/>
</dbReference>
<dbReference type="SUPFAM" id="SSF52540">
    <property type="entry name" value="P-loop containing nucleoside triphosphate hydrolases"/>
    <property type="match status" value="2"/>
</dbReference>
<name>A0ABV6SC68_9SPHN</name>
<evidence type="ECO:0000256" key="3">
    <source>
        <dbReference type="ARBA" id="ARBA00022840"/>
    </source>
</evidence>
<feature type="domain" description="ABC transporter" evidence="5">
    <location>
        <begin position="350"/>
        <end position="555"/>
    </location>
</feature>
<dbReference type="PANTHER" id="PTHR19211:SF6">
    <property type="entry name" value="BLL7188 PROTEIN"/>
    <property type="match status" value="1"/>
</dbReference>
<dbReference type="PROSITE" id="PS00211">
    <property type="entry name" value="ABC_TRANSPORTER_1"/>
    <property type="match status" value="1"/>
</dbReference>
<dbReference type="InterPro" id="IPR050611">
    <property type="entry name" value="ABCF"/>
</dbReference>
<organism evidence="6 7">
    <name type="scientific">Novosphingobium clariflavum</name>
    <dbReference type="NCBI Taxonomy" id="2029884"/>
    <lineage>
        <taxon>Bacteria</taxon>
        <taxon>Pseudomonadati</taxon>
        <taxon>Pseudomonadota</taxon>
        <taxon>Alphaproteobacteria</taxon>
        <taxon>Sphingomonadales</taxon>
        <taxon>Sphingomonadaceae</taxon>
        <taxon>Novosphingobium</taxon>
    </lineage>
</organism>
<evidence type="ECO:0000256" key="4">
    <source>
        <dbReference type="SAM" id="MobiDB-lite"/>
    </source>
</evidence>
<dbReference type="Proteomes" id="UP001589858">
    <property type="component" value="Unassembled WGS sequence"/>
</dbReference>
<dbReference type="InterPro" id="IPR003439">
    <property type="entry name" value="ABC_transporter-like_ATP-bd"/>
</dbReference>
<keyword evidence="7" id="KW-1185">Reference proteome</keyword>
<dbReference type="RefSeq" id="WP_267218368.1">
    <property type="nucleotide sequence ID" value="NZ_JAPCWC010000001.1"/>
</dbReference>
<evidence type="ECO:0000259" key="5">
    <source>
        <dbReference type="PROSITE" id="PS50893"/>
    </source>
</evidence>
<evidence type="ECO:0000313" key="6">
    <source>
        <dbReference type="EMBL" id="MFC0686566.1"/>
    </source>
</evidence>
<sequence>MSLPTSSPAAGRSQPAMLSLANASWSAPDGTPVLSGISIDFAAERCGVVGRNGVGKSTVLHLLTGALTPDRGRVTRAGSIGTMRQIVQVDAQETVADLLGVASALALLDRAEAGTATLDELSEADWTLGTRVDETLRRVGLELPPQTRLAALSGGQRTRAALAGAVFGEPDFLLLDEPSNNLDHDGRRAVLELMAGWRAGAVVVSHDRELLEAMDAIVELTTLGAARYGGNWSAYRARKAVELAAAEQDLAGAERRLGDVQRKAQVARERQQRRDAAGSRKGARGDMPRILAGMRRDRAEKSGGENARLAARLHEAAAQAHAEAEARVERLETLAVTLAPTGLLPGQRVLDMRGVTFGYAPQQPLLDKFDFAVTGPERIALGGPNGTGKSTLLALLAGRIAPSRGTVEVHVPFALFDQGMTLLDPGATIADNFARLNPGMDNNACRAALARFQFRAEAADKAVGALSGGQTLRAGLACVLGGAHPPPLLILDEPTNHLDLAAIAALEAGLGGYDGALLVVSHDPAFLAAIGVSRRVELQPAAAAPDLSPRPDQTAASA</sequence>
<dbReference type="CDD" id="cd03221">
    <property type="entry name" value="ABCF_EF-3"/>
    <property type="match status" value="1"/>
</dbReference>
<dbReference type="InterPro" id="IPR027417">
    <property type="entry name" value="P-loop_NTPase"/>
</dbReference>
<gene>
    <name evidence="6" type="ORF">ACFFF8_18435</name>
</gene>
<dbReference type="Gene3D" id="3.40.50.300">
    <property type="entry name" value="P-loop containing nucleotide triphosphate hydrolases"/>
    <property type="match status" value="2"/>
</dbReference>
<dbReference type="PROSITE" id="PS50893">
    <property type="entry name" value="ABC_TRANSPORTER_2"/>
    <property type="match status" value="2"/>
</dbReference>
<proteinExistence type="predicted"/>
<dbReference type="Pfam" id="PF00005">
    <property type="entry name" value="ABC_tran"/>
    <property type="match status" value="2"/>
</dbReference>
<dbReference type="SMART" id="SM00382">
    <property type="entry name" value="AAA"/>
    <property type="match status" value="2"/>
</dbReference>
<protein>
    <submittedName>
        <fullName evidence="6">ABC-F family ATP-binding cassette domain-containing protein</fullName>
    </submittedName>
</protein>
<feature type="compositionally biased region" description="Basic and acidic residues" evidence="4">
    <location>
        <begin position="261"/>
        <end position="287"/>
    </location>
</feature>
<dbReference type="PANTHER" id="PTHR19211">
    <property type="entry name" value="ATP-BINDING TRANSPORT PROTEIN-RELATED"/>
    <property type="match status" value="1"/>
</dbReference>
<accession>A0ABV6SC68</accession>
<dbReference type="EMBL" id="JBHLTM010000075">
    <property type="protein sequence ID" value="MFC0686566.1"/>
    <property type="molecule type" value="Genomic_DNA"/>
</dbReference>
<keyword evidence="1" id="KW-0677">Repeat</keyword>
<keyword evidence="3 6" id="KW-0067">ATP-binding</keyword>
<keyword evidence="2" id="KW-0547">Nucleotide-binding</keyword>
<feature type="domain" description="ABC transporter" evidence="5">
    <location>
        <begin position="18"/>
        <end position="248"/>
    </location>
</feature>
<comment type="caution">
    <text evidence="6">The sequence shown here is derived from an EMBL/GenBank/DDBJ whole genome shotgun (WGS) entry which is preliminary data.</text>
</comment>
<reference evidence="6 7" key="1">
    <citation type="submission" date="2024-09" db="EMBL/GenBank/DDBJ databases">
        <authorList>
            <person name="Sun Q."/>
            <person name="Mori K."/>
        </authorList>
    </citation>
    <scope>NUCLEOTIDE SEQUENCE [LARGE SCALE GENOMIC DNA]</scope>
    <source>
        <strain evidence="6 7">CICC 11035S</strain>
    </source>
</reference>
<dbReference type="GO" id="GO:0005524">
    <property type="term" value="F:ATP binding"/>
    <property type="evidence" value="ECO:0007669"/>
    <property type="project" value="UniProtKB-KW"/>
</dbReference>